<feature type="compositionally biased region" description="Basic and acidic residues" evidence="5">
    <location>
        <begin position="98"/>
        <end position="108"/>
    </location>
</feature>
<dbReference type="Gene3D" id="3.30.70.330">
    <property type="match status" value="1"/>
</dbReference>
<feature type="compositionally biased region" description="Basic and acidic residues" evidence="5">
    <location>
        <begin position="175"/>
        <end position="190"/>
    </location>
</feature>
<reference evidence="7" key="1">
    <citation type="journal article" date="2023" name="Mol. Biol. Evol.">
        <title>Third-Generation Sequencing Reveals the Adaptive Role of the Epigenome in Three Deep-Sea Polychaetes.</title>
        <authorList>
            <person name="Perez M."/>
            <person name="Aroh O."/>
            <person name="Sun Y."/>
            <person name="Lan Y."/>
            <person name="Juniper S.K."/>
            <person name="Young C.R."/>
            <person name="Angers B."/>
            <person name="Qian P.Y."/>
        </authorList>
    </citation>
    <scope>NUCLEOTIDE SEQUENCE</scope>
    <source>
        <strain evidence="7">R07B-5</strain>
    </source>
</reference>
<evidence type="ECO:0000256" key="1">
    <source>
        <dbReference type="ARBA" id="ARBA00021141"/>
    </source>
</evidence>
<protein>
    <recommendedName>
        <fullName evidence="1">Probable RNA-binding protein 18</fullName>
    </recommendedName>
    <alternativeName>
        <fullName evidence="3">RNA-binding motif protein 18</fullName>
    </alternativeName>
</protein>
<dbReference type="InterPro" id="IPR012677">
    <property type="entry name" value="Nucleotide-bd_a/b_plait_sf"/>
</dbReference>
<dbReference type="PANTHER" id="PTHR21245">
    <property type="entry name" value="HETEROGENEOUS NUCLEAR RIBONUCLEOPROTEIN"/>
    <property type="match status" value="1"/>
</dbReference>
<feature type="region of interest" description="Disordered" evidence="5">
    <location>
        <begin position="140"/>
        <end position="190"/>
    </location>
</feature>
<proteinExistence type="predicted"/>
<evidence type="ECO:0000313" key="8">
    <source>
        <dbReference type="Proteomes" id="UP001209878"/>
    </source>
</evidence>
<dbReference type="SMART" id="SM00360">
    <property type="entry name" value="RRM"/>
    <property type="match status" value="1"/>
</dbReference>
<feature type="domain" description="RRM" evidence="6">
    <location>
        <begin position="19"/>
        <end position="100"/>
    </location>
</feature>
<keyword evidence="2 4" id="KW-0694">RNA-binding</keyword>
<dbReference type="InterPro" id="IPR035979">
    <property type="entry name" value="RBD_domain_sf"/>
</dbReference>
<dbReference type="PROSITE" id="PS50102">
    <property type="entry name" value="RRM"/>
    <property type="match status" value="1"/>
</dbReference>
<evidence type="ECO:0000256" key="2">
    <source>
        <dbReference type="ARBA" id="ARBA00022884"/>
    </source>
</evidence>
<dbReference type="Pfam" id="PF00076">
    <property type="entry name" value="RRM_1"/>
    <property type="match status" value="1"/>
</dbReference>
<dbReference type="Proteomes" id="UP001209878">
    <property type="component" value="Unassembled WGS sequence"/>
</dbReference>
<evidence type="ECO:0000313" key="7">
    <source>
        <dbReference type="EMBL" id="KAK2174282.1"/>
    </source>
</evidence>
<accession>A0AAD9KMX0</accession>
<evidence type="ECO:0000259" key="6">
    <source>
        <dbReference type="PROSITE" id="PS50102"/>
    </source>
</evidence>
<comment type="caution">
    <text evidence="7">The sequence shown here is derived from an EMBL/GenBank/DDBJ whole genome shotgun (WGS) entry which is preliminary data.</text>
</comment>
<gene>
    <name evidence="7" type="ORF">NP493_813g01060</name>
</gene>
<feature type="region of interest" description="Disordered" evidence="5">
    <location>
        <begin position="96"/>
        <end position="122"/>
    </location>
</feature>
<feature type="non-terminal residue" evidence="7">
    <location>
        <position position="1"/>
    </location>
</feature>
<dbReference type="InterPro" id="IPR000504">
    <property type="entry name" value="RRM_dom"/>
</dbReference>
<sequence>ERLPLPPPDDYNTPRVDERRLWIGNLDTRITEFSLLKLLQSYGELEKFDFLYHKNGPDKGKPRGYCFVTFNNKKDAEKALKCLDGKSAMGRRLAVKPAHADTKDDVLPKNKPTALSKTPVTAKDASINRKIQTIEAKLKQMEHEATSSQEPKTLTTQPHRLTTLPHKHHATQPQRPHDRRPYDRTHKCGR</sequence>
<dbReference type="AlphaFoldDB" id="A0AAD9KMX0"/>
<name>A0AAD9KMX0_RIDPI</name>
<dbReference type="CDD" id="cd12355">
    <property type="entry name" value="RRM_RBM18"/>
    <property type="match status" value="1"/>
</dbReference>
<evidence type="ECO:0000256" key="5">
    <source>
        <dbReference type="SAM" id="MobiDB-lite"/>
    </source>
</evidence>
<feature type="compositionally biased region" description="Polar residues" evidence="5">
    <location>
        <begin position="146"/>
        <end position="160"/>
    </location>
</feature>
<evidence type="ECO:0000256" key="3">
    <source>
        <dbReference type="ARBA" id="ARBA00030780"/>
    </source>
</evidence>
<keyword evidence="8" id="KW-1185">Reference proteome</keyword>
<organism evidence="7 8">
    <name type="scientific">Ridgeia piscesae</name>
    <name type="common">Tubeworm</name>
    <dbReference type="NCBI Taxonomy" id="27915"/>
    <lineage>
        <taxon>Eukaryota</taxon>
        <taxon>Metazoa</taxon>
        <taxon>Spiralia</taxon>
        <taxon>Lophotrochozoa</taxon>
        <taxon>Annelida</taxon>
        <taxon>Polychaeta</taxon>
        <taxon>Sedentaria</taxon>
        <taxon>Canalipalpata</taxon>
        <taxon>Sabellida</taxon>
        <taxon>Siboglinidae</taxon>
        <taxon>Ridgeia</taxon>
    </lineage>
</organism>
<dbReference type="InterPro" id="IPR039157">
    <property type="entry name" value="RBM18_RRM"/>
</dbReference>
<dbReference type="SUPFAM" id="SSF54928">
    <property type="entry name" value="RNA-binding domain, RBD"/>
    <property type="match status" value="1"/>
</dbReference>
<dbReference type="EMBL" id="JAODUO010000813">
    <property type="protein sequence ID" value="KAK2174282.1"/>
    <property type="molecule type" value="Genomic_DNA"/>
</dbReference>
<dbReference type="GO" id="GO:0003723">
    <property type="term" value="F:RNA binding"/>
    <property type="evidence" value="ECO:0007669"/>
    <property type="project" value="UniProtKB-UniRule"/>
</dbReference>
<evidence type="ECO:0000256" key="4">
    <source>
        <dbReference type="PROSITE-ProRule" id="PRU00176"/>
    </source>
</evidence>